<dbReference type="EMBL" id="AHSR01000007">
    <property type="protein sequence ID" value="EMC25263.1"/>
    <property type="molecule type" value="Genomic_DNA"/>
</dbReference>
<dbReference type="InterPro" id="IPR038056">
    <property type="entry name" value="YjbR-like_sf"/>
</dbReference>
<sequence>MSFESDFFKKKRVRFETLSAFGFVKIGQDYLYKEIFMAGDFEAQVKISESGQVSGRVLDRDTDDDYLVLRVERQVGTFVGQVRQAYTEILSRIADACFEDLPFIKNQTNRLAQYIAKKYGDACDHPFAKYPAFSSYRHPNNHKWYALIMAIARGKLDLGKKEWEKEELDQQVEIINLKVNPADMTKLLSISGIYPSYHMNKKSWISLVLDEQVSDNFLFSLVDNSRALTAGKALGNPDGPDYWIIPANLKYYDIDAEFASCQIVEWPQKASIKAGDYLFIYITAPTRALRYACRVVEAGIEGWHSDKKKMRLELLKKYDDGNFPIECLKKYGVTNIRGPRRMTKELINQVKKSL</sequence>
<organism evidence="1 2">
    <name type="scientific">Streptococcus mutans SM6</name>
    <dbReference type="NCBI Taxonomy" id="857119"/>
    <lineage>
        <taxon>Bacteria</taxon>
        <taxon>Bacillati</taxon>
        <taxon>Bacillota</taxon>
        <taxon>Bacilli</taxon>
        <taxon>Lactobacillales</taxon>
        <taxon>Streptococcaceae</taxon>
        <taxon>Streptococcus</taxon>
    </lineage>
</organism>
<dbReference type="AlphaFoldDB" id="A0A829BL63"/>
<dbReference type="InterPro" id="IPR058532">
    <property type="entry name" value="YjbR/MT2646/Rv2570-like"/>
</dbReference>
<gene>
    <name evidence="1" type="ORF">SMU82_02106</name>
</gene>
<evidence type="ECO:0008006" key="3">
    <source>
        <dbReference type="Google" id="ProtNLM"/>
    </source>
</evidence>
<dbReference type="PANTHER" id="PTHR35145:SF1">
    <property type="entry name" value="CYTOPLASMIC PROTEIN"/>
    <property type="match status" value="1"/>
</dbReference>
<accession>A0A829BL63</accession>
<name>A0A829BL63_STRMG</name>
<dbReference type="PANTHER" id="PTHR35145">
    <property type="entry name" value="CYTOPLASMIC PROTEIN-RELATED"/>
    <property type="match status" value="1"/>
</dbReference>
<proteinExistence type="predicted"/>
<dbReference type="SUPFAM" id="SSF142906">
    <property type="entry name" value="YjbR-like"/>
    <property type="match status" value="1"/>
</dbReference>
<evidence type="ECO:0000313" key="2">
    <source>
        <dbReference type="Proteomes" id="UP000011676"/>
    </source>
</evidence>
<dbReference type="RefSeq" id="WP_002283013.1">
    <property type="nucleotide sequence ID" value="NZ_AHSR01000007.1"/>
</dbReference>
<dbReference type="InterPro" id="IPR007351">
    <property type="entry name" value="YjbR"/>
</dbReference>
<comment type="caution">
    <text evidence="1">The sequence shown here is derived from an EMBL/GenBank/DDBJ whole genome shotgun (WGS) entry which is preliminary data.</text>
</comment>
<protein>
    <recommendedName>
        <fullName evidence="3">MmcQ family protein</fullName>
    </recommendedName>
</protein>
<evidence type="ECO:0000313" key="1">
    <source>
        <dbReference type="EMBL" id="EMC25263.1"/>
    </source>
</evidence>
<reference evidence="1 2" key="1">
    <citation type="journal article" date="2013" name="Mol. Biol. Evol.">
        <title>Evolutionary and population genomics of the cavity causing bacteria Streptococcus mutans.</title>
        <authorList>
            <person name="Cornejo O.E."/>
            <person name="Lefebure T."/>
            <person name="Pavinski Bitar P.D."/>
            <person name="Lang P."/>
            <person name="Richards V.P."/>
            <person name="Eilertson K."/>
            <person name="Do T."/>
            <person name="Beighton D."/>
            <person name="Zeng L."/>
            <person name="Ahn S.J."/>
            <person name="Burne R.A."/>
            <person name="Siepel A."/>
            <person name="Bustamante C.D."/>
            <person name="Stanhope M.J."/>
        </authorList>
    </citation>
    <scope>NUCLEOTIDE SEQUENCE [LARGE SCALE GENOMIC DNA]</scope>
    <source>
        <strain evidence="1 2">SM6</strain>
    </source>
</reference>
<dbReference type="Proteomes" id="UP000011676">
    <property type="component" value="Unassembled WGS sequence"/>
</dbReference>
<dbReference type="Gene3D" id="3.90.1150.30">
    <property type="match status" value="1"/>
</dbReference>
<dbReference type="Pfam" id="PF04237">
    <property type="entry name" value="YjbR"/>
    <property type="match status" value="1"/>
</dbReference>